<dbReference type="InterPro" id="IPR006944">
    <property type="entry name" value="Phage/GTA_portal"/>
</dbReference>
<evidence type="ECO:0000313" key="2">
    <source>
        <dbReference type="EMBL" id="MFD1785788.1"/>
    </source>
</evidence>
<organism evidence="2 3">
    <name type="scientific">Phenylobacterium terrae</name>
    <dbReference type="NCBI Taxonomy" id="2665495"/>
    <lineage>
        <taxon>Bacteria</taxon>
        <taxon>Pseudomonadati</taxon>
        <taxon>Pseudomonadota</taxon>
        <taxon>Alphaproteobacteria</taxon>
        <taxon>Caulobacterales</taxon>
        <taxon>Caulobacteraceae</taxon>
        <taxon>Phenylobacterium</taxon>
    </lineage>
</organism>
<accession>A0ABW4N7E3</accession>
<dbReference type="Pfam" id="PF04860">
    <property type="entry name" value="Phage_portal"/>
    <property type="match status" value="1"/>
</dbReference>
<evidence type="ECO:0000256" key="1">
    <source>
        <dbReference type="SAM" id="MobiDB-lite"/>
    </source>
</evidence>
<gene>
    <name evidence="2" type="ORF">ACFSC0_20515</name>
</gene>
<dbReference type="InterPro" id="IPR006427">
    <property type="entry name" value="Portal_HK97"/>
</dbReference>
<comment type="caution">
    <text evidence="2">The sequence shown here is derived from an EMBL/GenBank/DDBJ whole genome shotgun (WGS) entry which is preliminary data.</text>
</comment>
<feature type="region of interest" description="Disordered" evidence="1">
    <location>
        <begin position="401"/>
        <end position="427"/>
    </location>
</feature>
<feature type="compositionally biased region" description="Acidic residues" evidence="1">
    <location>
        <begin position="414"/>
        <end position="427"/>
    </location>
</feature>
<dbReference type="Proteomes" id="UP001597237">
    <property type="component" value="Unassembled WGS sequence"/>
</dbReference>
<proteinExistence type="predicted"/>
<name>A0ABW4N7E3_9CAUL</name>
<keyword evidence="3" id="KW-1185">Reference proteome</keyword>
<sequence length="427" mass="46890">MALFGILGNLGETRAAPVNLSDKNARIVLFGGGTKNAAGVTVNRHTAMGIPAFRSAVDFLSDTVAKLPFHTFKETAKGRRRSTKKLYSILHDCVNDDFLTSFEWRKWMMTQVLTTGRALTFIERDATGEVSNLWPIVNPVEVSIGSTGRKVYEETLPNGGKRRYSAAEIFDLVWMPGEDNLGHIDPIVSAASTLGLAIAAEEYASILFRNGGVPHHIVTAPAHGAKSIEQAVGNLKAVMKLIREEERNELVLPEGVDVKTLGLDPDKTQLLELQKFMVVQIARLFRLPPVFLQDLTHGTFTNTEQQDLAFVKHNLTGWLTRIEQQLNAKLFNDSRSKAHFVEMNVDGLLRGDFTTRMTGYATAIQNGIRTPDECRALETLPAMGGNAAKLMIQGATRLLEDAGAEFQGDQTSNQDEDPVEPGGDDSE</sequence>
<dbReference type="EMBL" id="JBHUEY010000012">
    <property type="protein sequence ID" value="MFD1785788.1"/>
    <property type="molecule type" value="Genomic_DNA"/>
</dbReference>
<reference evidence="3" key="1">
    <citation type="journal article" date="2019" name="Int. J. Syst. Evol. Microbiol.">
        <title>The Global Catalogue of Microorganisms (GCM) 10K type strain sequencing project: providing services to taxonomists for standard genome sequencing and annotation.</title>
        <authorList>
            <consortium name="The Broad Institute Genomics Platform"/>
            <consortium name="The Broad Institute Genome Sequencing Center for Infectious Disease"/>
            <person name="Wu L."/>
            <person name="Ma J."/>
        </authorList>
    </citation>
    <scope>NUCLEOTIDE SEQUENCE [LARGE SCALE GENOMIC DNA]</scope>
    <source>
        <strain evidence="3">DFY28</strain>
    </source>
</reference>
<evidence type="ECO:0000313" key="3">
    <source>
        <dbReference type="Proteomes" id="UP001597237"/>
    </source>
</evidence>
<dbReference type="RefSeq" id="WP_377283367.1">
    <property type="nucleotide sequence ID" value="NZ_JBHRSI010000009.1"/>
</dbReference>
<dbReference type="NCBIfam" id="TIGR01537">
    <property type="entry name" value="portal_HK97"/>
    <property type="match status" value="1"/>
</dbReference>
<protein>
    <submittedName>
        <fullName evidence="2">Phage portal protein</fullName>
    </submittedName>
</protein>